<accession>A0AAE0GUW5</accession>
<dbReference type="Gene3D" id="2.30.30.60">
    <property type="match status" value="1"/>
</dbReference>
<dbReference type="GO" id="GO:0055085">
    <property type="term" value="P:transmembrane transport"/>
    <property type="evidence" value="ECO:0007669"/>
    <property type="project" value="InterPro"/>
</dbReference>
<protein>
    <recommendedName>
        <fullName evidence="13">C2 domain-containing protein</fullName>
    </recommendedName>
</protein>
<comment type="similarity">
    <text evidence="3">Belongs to the inositol polyphosphate 5-phosphatase family.</text>
</comment>
<dbReference type="GO" id="GO:0046856">
    <property type="term" value="P:phosphatidylinositol dephosphorylation"/>
    <property type="evidence" value="ECO:0007669"/>
    <property type="project" value="InterPro"/>
</dbReference>
<feature type="transmembrane region" description="Helical" evidence="8">
    <location>
        <begin position="551"/>
        <end position="572"/>
    </location>
</feature>
<dbReference type="InterPro" id="IPR036691">
    <property type="entry name" value="Endo/exonu/phosph_ase_sf"/>
</dbReference>
<dbReference type="SUPFAM" id="SSF56219">
    <property type="entry name" value="DNase I-like"/>
    <property type="match status" value="1"/>
</dbReference>
<dbReference type="PANTHER" id="PTHR11200">
    <property type="entry name" value="INOSITOL 5-PHOSPHATASE"/>
    <property type="match status" value="1"/>
</dbReference>
<dbReference type="InterPro" id="IPR046985">
    <property type="entry name" value="IP5"/>
</dbReference>
<comment type="similarity">
    <text evidence="2">Belongs to the MscS (TC 1.A.23) family.</text>
</comment>
<dbReference type="InterPro" id="IPR011014">
    <property type="entry name" value="MscS_channel_TM-2"/>
</dbReference>
<evidence type="ECO:0000259" key="9">
    <source>
        <dbReference type="Pfam" id="PF00924"/>
    </source>
</evidence>
<feature type="transmembrane region" description="Helical" evidence="8">
    <location>
        <begin position="479"/>
        <end position="497"/>
    </location>
</feature>
<feature type="domain" description="Mechanosensitive ion channel MscS" evidence="9">
    <location>
        <begin position="651"/>
        <end position="715"/>
    </location>
</feature>
<dbReference type="GO" id="GO:0004439">
    <property type="term" value="F:phosphatidylinositol-4,5-bisphosphate 5-phosphatase activity"/>
    <property type="evidence" value="ECO:0007669"/>
    <property type="project" value="TreeGrafter"/>
</dbReference>
<dbReference type="Proteomes" id="UP001190700">
    <property type="component" value="Unassembled WGS sequence"/>
</dbReference>
<dbReference type="InterPro" id="IPR006685">
    <property type="entry name" value="MscS_channel_2nd"/>
</dbReference>
<feature type="domain" description="Inositol polyphosphate-related phosphatase" evidence="10">
    <location>
        <begin position="875"/>
        <end position="1090"/>
    </location>
</feature>
<dbReference type="CDD" id="cd00030">
    <property type="entry name" value="C2"/>
    <property type="match status" value="1"/>
</dbReference>
<evidence type="ECO:0000313" key="11">
    <source>
        <dbReference type="EMBL" id="KAK3284640.1"/>
    </source>
</evidence>
<name>A0AAE0GUW5_9CHLO</name>
<evidence type="ECO:0000256" key="7">
    <source>
        <dbReference type="SAM" id="MobiDB-lite"/>
    </source>
</evidence>
<evidence type="ECO:0000259" key="10">
    <source>
        <dbReference type="Pfam" id="PF22669"/>
    </source>
</evidence>
<comment type="subcellular location">
    <subcellularLocation>
        <location evidence="1">Membrane</location>
        <topology evidence="1">Multi-pass membrane protein</topology>
    </subcellularLocation>
</comment>
<evidence type="ECO:0008006" key="13">
    <source>
        <dbReference type="Google" id="ProtNLM"/>
    </source>
</evidence>
<dbReference type="SUPFAM" id="SSF50182">
    <property type="entry name" value="Sm-like ribonucleoproteins"/>
    <property type="match status" value="1"/>
</dbReference>
<dbReference type="Pfam" id="PF22669">
    <property type="entry name" value="Exo_endo_phos2"/>
    <property type="match status" value="1"/>
</dbReference>
<evidence type="ECO:0000256" key="3">
    <source>
        <dbReference type="ARBA" id="ARBA00010768"/>
    </source>
</evidence>
<sequence length="1564" mass="173594">MLFSTSQPVSSGTPSTFRTVVLWAIVLYSVIGFKTGLSQDIGYHPTGSAKVDHCLTAPTFGYSDCSRYVPYGPPANCLQSPPTQPLQDEQGRQVVVILEDNGWESQRITNEVARIVLEEVMGYKVFRLENISTAQVDERVANLESHASLEYWAHYYSTGWKPRQEGGSVELIPIGYLGRSGIYASPSNFRSNGSIFWDYYATYMNASMDGVFQRYSVEDVVGLLPRYTEGPPPPPRRYSLSDYSLVEAATCAEEYCSNGQFYPGVCQVDQVTRLTACGELFLRFPEYDRGYFESLLHNNHLALTAVYLGDHFNRILESHLERDSPMLYYGFEPDPDTKRMNGTRIYFPPETPACVAAYARVPGNPFSNAVGCDLRGTSLAKILSSRLGEDEYMQPALHFLQDLTLSSSDMDALIARYITNRSMSTTELVCEHLREEETFRTHVMLNAVPEVLVRVRTVLGPAVPVPENSRGWQASPGKIVAGLGIILFSTTSVYWLGSRLMSWQKSVKISHVHFSQIIFERFSGPCLLGLMSMGWYYGLQYMSLESSAMTIISYPLIFIICSICVMFGYRFWVTLCAFMKSTISAKVISSTLSSSDAGLMSITVQVIQAFGQSFLLITWVFLILGFWNINTTAIVAVSGFVALGIGFGSSNSIQGFISSLQVAVSQYYEVGDWVQIEGVEGVVTNFSLKTTEIVDFKGTAHYIPNRVLDTAVIANKMRATHAMVGIACTVAANSNPRDVSDFMKNLKRGVTKLNGVDPNELVLVYIAAITETGIKLQVSVKTWHAPCNPQYVRIKNQWGWYNNMMDTQNDMIIYTLDMARSYGLVLTDKASPEPFLATSLMREGDPERPWESSFTRGQQTDNDDLSFLQLKIWSCTYNLNFAKPPLDDGLTQLLANAEGADLVVIGLQQCQYDPQRRTREWKKKVADVMRKAQVQGGNATHLDLIGIVATALGGKYCLVAHCGSGTGDHLIIFGLSFIERLVEKVEYGLCVISGNNHGCSIGMEVLNTSVCFVSTEVPMMEPDAVEKRNQLIKAIMAGMHFGQPMAVKARYNLDVCNSVDFYAMFHHTFWLGSFKYGNSTSYQDMADALNSPQHEPAMRYRRDSDPGPLIGAGGITTGAMTPPLKQAHSAHAAMQSPPSASHHARPPSPPPPGLLRSSSDTAIHETRYEGGLHHRPAEKLCPSSGQVPLVDSKALHLQKLWQSYDLFRQEMNAGNVLSTWVEEAVDYPPTYPYRKGRLAILKGEKDMHKDMRRVSESISSLSGAVNMMRSKNPAPSTPPGNKRIASTLSPGSAGKAALSLVNNFVAFESRASSVVDIEQEDELKEQVATYSAGPGWSDRILKHSLVQGSLEQTSYTMIPDIGMSVHKPVAASFTLSAMRFQPVSVIGNPIYLKITELSAVVRASETDMFGRRSSNPYIVFAGDCLPTNHRTILKQRKTTVKKSTLTPKWRDTEVPLLKTSVTEAYELKNRCIMLLALDLDMFKDPMVLGVAWLPLDMLTRKPKAFTRPLLHAGVSGSWCISGRIHIHEEELCSPRRLFAMRLKQKEVLSETLQPQLSHVTQVHI</sequence>
<comment type="caution">
    <text evidence="11">The sequence shown here is derived from an EMBL/GenBank/DDBJ whole genome shotgun (WGS) entry which is preliminary data.</text>
</comment>
<dbReference type="GO" id="GO:0016020">
    <property type="term" value="C:membrane"/>
    <property type="evidence" value="ECO:0007669"/>
    <property type="project" value="UniProtKB-SubCell"/>
</dbReference>
<evidence type="ECO:0000256" key="8">
    <source>
        <dbReference type="SAM" id="Phobius"/>
    </source>
</evidence>
<dbReference type="InterPro" id="IPR035892">
    <property type="entry name" value="C2_domain_sf"/>
</dbReference>
<reference evidence="11 12" key="1">
    <citation type="journal article" date="2015" name="Genome Biol. Evol.">
        <title>Comparative Genomics of a Bacterivorous Green Alga Reveals Evolutionary Causalities and Consequences of Phago-Mixotrophic Mode of Nutrition.</title>
        <authorList>
            <person name="Burns J.A."/>
            <person name="Paasch A."/>
            <person name="Narechania A."/>
            <person name="Kim E."/>
        </authorList>
    </citation>
    <scope>NUCLEOTIDE SEQUENCE [LARGE SCALE GENOMIC DNA]</scope>
    <source>
        <strain evidence="11 12">PLY_AMNH</strain>
    </source>
</reference>
<keyword evidence="6 8" id="KW-0472">Membrane</keyword>
<dbReference type="EMBL" id="LGRX02002216">
    <property type="protein sequence ID" value="KAK3284640.1"/>
    <property type="molecule type" value="Genomic_DNA"/>
</dbReference>
<evidence type="ECO:0000256" key="4">
    <source>
        <dbReference type="ARBA" id="ARBA00022692"/>
    </source>
</evidence>
<gene>
    <name evidence="11" type="ORF">CYMTET_7723</name>
</gene>
<keyword evidence="12" id="KW-1185">Reference proteome</keyword>
<evidence type="ECO:0000256" key="1">
    <source>
        <dbReference type="ARBA" id="ARBA00004141"/>
    </source>
</evidence>
<feature type="compositionally biased region" description="Basic and acidic residues" evidence="7">
    <location>
        <begin position="1096"/>
        <end position="1105"/>
    </location>
</feature>
<dbReference type="Pfam" id="PF00924">
    <property type="entry name" value="MS_channel_2nd"/>
    <property type="match status" value="1"/>
</dbReference>
<keyword evidence="4 8" id="KW-0812">Transmembrane</keyword>
<evidence type="ECO:0000313" key="12">
    <source>
        <dbReference type="Proteomes" id="UP001190700"/>
    </source>
</evidence>
<dbReference type="Gene3D" id="2.60.40.150">
    <property type="entry name" value="C2 domain"/>
    <property type="match status" value="1"/>
</dbReference>
<proteinExistence type="inferred from homology"/>
<dbReference type="InterPro" id="IPR010920">
    <property type="entry name" value="LSM_dom_sf"/>
</dbReference>
<feature type="transmembrane region" description="Helical" evidence="8">
    <location>
        <begin position="517"/>
        <end position="539"/>
    </location>
</feature>
<dbReference type="SUPFAM" id="SSF82861">
    <property type="entry name" value="Mechanosensitive channel protein MscS (YggB), transmembrane region"/>
    <property type="match status" value="1"/>
</dbReference>
<dbReference type="Gene3D" id="1.10.287.1260">
    <property type="match status" value="1"/>
</dbReference>
<keyword evidence="5 8" id="KW-1133">Transmembrane helix</keyword>
<dbReference type="InterPro" id="IPR000300">
    <property type="entry name" value="IPPc"/>
</dbReference>
<dbReference type="Gene3D" id="3.60.10.10">
    <property type="entry name" value="Endonuclease/exonuclease/phosphatase"/>
    <property type="match status" value="1"/>
</dbReference>
<evidence type="ECO:0000256" key="5">
    <source>
        <dbReference type="ARBA" id="ARBA00022989"/>
    </source>
</evidence>
<dbReference type="SUPFAM" id="SSF49562">
    <property type="entry name" value="C2 domain (Calcium/lipid-binding domain, CaLB)"/>
    <property type="match status" value="1"/>
</dbReference>
<evidence type="ECO:0000256" key="2">
    <source>
        <dbReference type="ARBA" id="ARBA00008017"/>
    </source>
</evidence>
<organism evidence="11 12">
    <name type="scientific">Cymbomonas tetramitiformis</name>
    <dbReference type="NCBI Taxonomy" id="36881"/>
    <lineage>
        <taxon>Eukaryota</taxon>
        <taxon>Viridiplantae</taxon>
        <taxon>Chlorophyta</taxon>
        <taxon>Pyramimonadophyceae</taxon>
        <taxon>Pyramimonadales</taxon>
        <taxon>Pyramimonadaceae</taxon>
        <taxon>Cymbomonas</taxon>
    </lineage>
</organism>
<feature type="region of interest" description="Disordered" evidence="7">
    <location>
        <begin position="1096"/>
        <end position="1158"/>
    </location>
</feature>
<evidence type="ECO:0000256" key="6">
    <source>
        <dbReference type="ARBA" id="ARBA00023136"/>
    </source>
</evidence>
<dbReference type="InterPro" id="IPR023408">
    <property type="entry name" value="MscS_beta-dom_sf"/>
</dbReference>
<dbReference type="PANTHER" id="PTHR11200:SF275">
    <property type="entry name" value="LD06095P"/>
    <property type="match status" value="1"/>
</dbReference>